<proteinExistence type="predicted"/>
<dbReference type="Proteomes" id="UP000308600">
    <property type="component" value="Unassembled WGS sequence"/>
</dbReference>
<sequence>MDCKNCESKKRHFLCNICVKKILRHSQVQINQATIDRDEQIVKASKGLQFVEEPRARRAQLATHQRKVDDVMVALAKLRRDNEQKRERLQKLREDLASRRRTLSAARLSQVPLSTLPSREVQELHSLGASIARARYELVQELVDVFPVVEVGGRPPIGGKAGTKGEWTIGGLILPVPGDMRRYPPDHINAVITHTLHFLSLLTFYLGIKLPFEITWNSEKLGVGQPFIGAGKGGESGGWAKWHKQQPLHVSASATPASAPTSPGELIPITSESYIGIEPSAQTEASFTTGLAMLLYNVCYLAYTQSVDIQLSQAGDILSNLWSVCCSSELGRNSHETTPYLAPPTPATFVLDFAQLLQATTSNPASRTGKRSTKPSRRSTGDGRTSAGAAHRKQATIEEVDEDGWDLVEGDEDSFS</sequence>
<evidence type="ECO:0000313" key="1">
    <source>
        <dbReference type="EMBL" id="TFK66596.1"/>
    </source>
</evidence>
<organism evidence="1 2">
    <name type="scientific">Pluteus cervinus</name>
    <dbReference type="NCBI Taxonomy" id="181527"/>
    <lineage>
        <taxon>Eukaryota</taxon>
        <taxon>Fungi</taxon>
        <taxon>Dikarya</taxon>
        <taxon>Basidiomycota</taxon>
        <taxon>Agaricomycotina</taxon>
        <taxon>Agaricomycetes</taxon>
        <taxon>Agaricomycetidae</taxon>
        <taxon>Agaricales</taxon>
        <taxon>Pluteineae</taxon>
        <taxon>Pluteaceae</taxon>
        <taxon>Pluteus</taxon>
    </lineage>
</organism>
<name>A0ACD3AM53_9AGAR</name>
<reference evidence="1 2" key="1">
    <citation type="journal article" date="2019" name="Nat. Ecol. Evol.">
        <title>Megaphylogeny resolves global patterns of mushroom evolution.</title>
        <authorList>
            <person name="Varga T."/>
            <person name="Krizsan K."/>
            <person name="Foldi C."/>
            <person name="Dima B."/>
            <person name="Sanchez-Garcia M."/>
            <person name="Sanchez-Ramirez S."/>
            <person name="Szollosi G.J."/>
            <person name="Szarkandi J.G."/>
            <person name="Papp V."/>
            <person name="Albert L."/>
            <person name="Andreopoulos W."/>
            <person name="Angelini C."/>
            <person name="Antonin V."/>
            <person name="Barry K.W."/>
            <person name="Bougher N.L."/>
            <person name="Buchanan P."/>
            <person name="Buyck B."/>
            <person name="Bense V."/>
            <person name="Catcheside P."/>
            <person name="Chovatia M."/>
            <person name="Cooper J."/>
            <person name="Damon W."/>
            <person name="Desjardin D."/>
            <person name="Finy P."/>
            <person name="Geml J."/>
            <person name="Haridas S."/>
            <person name="Hughes K."/>
            <person name="Justo A."/>
            <person name="Karasinski D."/>
            <person name="Kautmanova I."/>
            <person name="Kiss B."/>
            <person name="Kocsube S."/>
            <person name="Kotiranta H."/>
            <person name="LaButti K.M."/>
            <person name="Lechner B.E."/>
            <person name="Liimatainen K."/>
            <person name="Lipzen A."/>
            <person name="Lukacs Z."/>
            <person name="Mihaltcheva S."/>
            <person name="Morgado L.N."/>
            <person name="Niskanen T."/>
            <person name="Noordeloos M.E."/>
            <person name="Ohm R.A."/>
            <person name="Ortiz-Santana B."/>
            <person name="Ovrebo C."/>
            <person name="Racz N."/>
            <person name="Riley R."/>
            <person name="Savchenko A."/>
            <person name="Shiryaev A."/>
            <person name="Soop K."/>
            <person name="Spirin V."/>
            <person name="Szebenyi C."/>
            <person name="Tomsovsky M."/>
            <person name="Tulloss R.E."/>
            <person name="Uehling J."/>
            <person name="Grigoriev I.V."/>
            <person name="Vagvolgyi C."/>
            <person name="Papp T."/>
            <person name="Martin F.M."/>
            <person name="Miettinen O."/>
            <person name="Hibbett D.S."/>
            <person name="Nagy L.G."/>
        </authorList>
    </citation>
    <scope>NUCLEOTIDE SEQUENCE [LARGE SCALE GENOMIC DNA]</scope>
    <source>
        <strain evidence="1 2">NL-1719</strain>
    </source>
</reference>
<dbReference type="EMBL" id="ML208400">
    <property type="protein sequence ID" value="TFK66596.1"/>
    <property type="molecule type" value="Genomic_DNA"/>
</dbReference>
<evidence type="ECO:0000313" key="2">
    <source>
        <dbReference type="Proteomes" id="UP000308600"/>
    </source>
</evidence>
<protein>
    <submittedName>
        <fullName evidence="1">Uncharacterized protein</fullName>
    </submittedName>
</protein>
<accession>A0ACD3AM53</accession>
<keyword evidence="2" id="KW-1185">Reference proteome</keyword>
<gene>
    <name evidence="1" type="ORF">BDN72DRAFT_823180</name>
</gene>